<evidence type="ECO:0000313" key="2">
    <source>
        <dbReference type="Proteomes" id="UP001057134"/>
    </source>
</evidence>
<accession>A0ABY4RP11</accession>
<evidence type="ECO:0000313" key="1">
    <source>
        <dbReference type="EMBL" id="UQZ83750.1"/>
    </source>
</evidence>
<gene>
    <name evidence="1" type="ORF">SK3146_02957</name>
</gene>
<dbReference type="Proteomes" id="UP001057134">
    <property type="component" value="Chromosome"/>
</dbReference>
<evidence type="ECO:0008006" key="3">
    <source>
        <dbReference type="Google" id="ProtNLM"/>
    </source>
</evidence>
<dbReference type="RefSeq" id="WP_249865739.1">
    <property type="nucleotide sequence ID" value="NZ_CP027059.1"/>
</dbReference>
<organism evidence="1 2">
    <name type="scientific">Paenibacillus konkukensis</name>
    <dbReference type="NCBI Taxonomy" id="2020716"/>
    <lineage>
        <taxon>Bacteria</taxon>
        <taxon>Bacillati</taxon>
        <taxon>Bacillota</taxon>
        <taxon>Bacilli</taxon>
        <taxon>Bacillales</taxon>
        <taxon>Paenibacillaceae</taxon>
        <taxon>Paenibacillus</taxon>
    </lineage>
</organism>
<sequence>MPYTIGCYHAHHSNIDYIHNALEPYDAELVHFVDPGLDRRKADPGWTPEQSAEKVASMLHWIGSSRVDAILITCTFFTAHIPQQYSFPVPVIKIDDPLFAAMGESAQPPLLVFTNPATVQGTAERWQAYARQRGIDRPLKTELLEGTFELFMRGDKDAYLKAVSEGLARLAERHRESRVWAAQLSMAAAARQAAERSGAVIGEPLGALTEAMARELPLRPRPRGGMVDA</sequence>
<keyword evidence="2" id="KW-1185">Reference proteome</keyword>
<proteinExistence type="predicted"/>
<name>A0ABY4RP11_9BACL</name>
<protein>
    <recommendedName>
        <fullName evidence="3">Asp/Glu/hydantoin racemase</fullName>
    </recommendedName>
</protein>
<dbReference type="EMBL" id="CP027059">
    <property type="protein sequence ID" value="UQZ83750.1"/>
    <property type="molecule type" value="Genomic_DNA"/>
</dbReference>
<reference evidence="1" key="2">
    <citation type="journal article" date="2021" name="J Anim Sci Technol">
        <title>Complete genome sequence of Paenibacillus konkukensis sp. nov. SK3146 as a potential probiotic strain.</title>
        <authorList>
            <person name="Jung H.I."/>
            <person name="Park S."/>
            <person name="Niu K.M."/>
            <person name="Lee S.W."/>
            <person name="Kothari D."/>
            <person name="Yi K.J."/>
            <person name="Kim S.K."/>
        </authorList>
    </citation>
    <scope>NUCLEOTIDE SEQUENCE</scope>
    <source>
        <strain evidence="1">SK3146</strain>
    </source>
</reference>
<reference evidence="1" key="1">
    <citation type="submission" date="2018-02" db="EMBL/GenBank/DDBJ databases">
        <authorList>
            <person name="Kim S.-K."/>
            <person name="Jung H.-I."/>
            <person name="Lee S.-W."/>
        </authorList>
    </citation>
    <scope>NUCLEOTIDE SEQUENCE</scope>
    <source>
        <strain evidence="1">SK3146</strain>
    </source>
</reference>